<evidence type="ECO:0000313" key="2">
    <source>
        <dbReference type="EMBL" id="KAE8146280.1"/>
    </source>
</evidence>
<dbReference type="Proteomes" id="UP000325780">
    <property type="component" value="Unassembled WGS sequence"/>
</dbReference>
<sequence>MSTARLPPTPSAPSTGTAASAAQPPVRAITASWVTLCTSMTTTPRWLAPTTAGLASSSPRATARFPPSTMAI</sequence>
<feature type="region of interest" description="Disordered" evidence="1">
    <location>
        <begin position="1"/>
        <end position="24"/>
    </location>
</feature>
<feature type="compositionally biased region" description="Low complexity" evidence="1">
    <location>
        <begin position="12"/>
        <end position="24"/>
    </location>
</feature>
<feature type="region of interest" description="Disordered" evidence="1">
    <location>
        <begin position="50"/>
        <end position="72"/>
    </location>
</feature>
<dbReference type="EMBL" id="ML742274">
    <property type="protein sequence ID" value="KAE8146280.1"/>
    <property type="molecule type" value="Genomic_DNA"/>
</dbReference>
<proteinExistence type="predicted"/>
<accession>A0A5N6TJ55</accession>
<organism evidence="2 3">
    <name type="scientific">Aspergillus avenaceus</name>
    <dbReference type="NCBI Taxonomy" id="36643"/>
    <lineage>
        <taxon>Eukaryota</taxon>
        <taxon>Fungi</taxon>
        <taxon>Dikarya</taxon>
        <taxon>Ascomycota</taxon>
        <taxon>Pezizomycotina</taxon>
        <taxon>Eurotiomycetes</taxon>
        <taxon>Eurotiomycetidae</taxon>
        <taxon>Eurotiales</taxon>
        <taxon>Aspergillaceae</taxon>
        <taxon>Aspergillus</taxon>
        <taxon>Aspergillus subgen. Circumdati</taxon>
    </lineage>
</organism>
<evidence type="ECO:0000256" key="1">
    <source>
        <dbReference type="SAM" id="MobiDB-lite"/>
    </source>
</evidence>
<feature type="non-terminal residue" evidence="2">
    <location>
        <position position="72"/>
    </location>
</feature>
<protein>
    <submittedName>
        <fullName evidence="2">Uncharacterized protein</fullName>
    </submittedName>
</protein>
<reference evidence="2 3" key="1">
    <citation type="submission" date="2019-04" db="EMBL/GenBank/DDBJ databases">
        <title>Friends and foes A comparative genomics study of 23 Aspergillus species from section Flavi.</title>
        <authorList>
            <consortium name="DOE Joint Genome Institute"/>
            <person name="Kjaerbolling I."/>
            <person name="Vesth T."/>
            <person name="Frisvad J.C."/>
            <person name="Nybo J.L."/>
            <person name="Theobald S."/>
            <person name="Kildgaard S."/>
            <person name="Isbrandt T."/>
            <person name="Kuo A."/>
            <person name="Sato A."/>
            <person name="Lyhne E.K."/>
            <person name="Kogle M.E."/>
            <person name="Wiebenga A."/>
            <person name="Kun R.S."/>
            <person name="Lubbers R.J."/>
            <person name="Makela M.R."/>
            <person name="Barry K."/>
            <person name="Chovatia M."/>
            <person name="Clum A."/>
            <person name="Daum C."/>
            <person name="Haridas S."/>
            <person name="He G."/>
            <person name="LaButti K."/>
            <person name="Lipzen A."/>
            <person name="Mondo S."/>
            <person name="Riley R."/>
            <person name="Salamov A."/>
            <person name="Simmons B.A."/>
            <person name="Magnuson J.K."/>
            <person name="Henrissat B."/>
            <person name="Mortensen U.H."/>
            <person name="Larsen T.O."/>
            <person name="Devries R.P."/>
            <person name="Grigoriev I.V."/>
            <person name="Machida M."/>
            <person name="Baker S.E."/>
            <person name="Andersen M.R."/>
        </authorList>
    </citation>
    <scope>NUCLEOTIDE SEQUENCE [LARGE SCALE GENOMIC DNA]</scope>
    <source>
        <strain evidence="2 3">IBT 18842</strain>
    </source>
</reference>
<evidence type="ECO:0000313" key="3">
    <source>
        <dbReference type="Proteomes" id="UP000325780"/>
    </source>
</evidence>
<gene>
    <name evidence="2" type="ORF">BDV25DRAFT_162817</name>
</gene>
<name>A0A5N6TJ55_ASPAV</name>
<keyword evidence="3" id="KW-1185">Reference proteome</keyword>
<dbReference type="AlphaFoldDB" id="A0A5N6TJ55"/>